<keyword evidence="1" id="KW-0175">Coiled coil</keyword>
<dbReference type="RefSeq" id="WP_353290061.1">
    <property type="nucleotide sequence ID" value="NZ_BAABQM010000004.1"/>
</dbReference>
<reference evidence="2" key="1">
    <citation type="submission" date="2024-02" db="EMBL/GenBank/DDBJ databases">
        <title>Draft genome sequence of new strains in genus Ureaplasma.</title>
        <authorList>
            <person name="Nakajima Y."/>
            <person name="Segawa T."/>
        </authorList>
    </citation>
    <scope>NUCLEOTIDE SEQUENCE [LARGE SCALE GENOMIC DNA]</scope>
    <source>
        <strain evidence="2">OM1</strain>
    </source>
</reference>
<evidence type="ECO:0000313" key="2">
    <source>
        <dbReference type="EMBL" id="GAA5414901.1"/>
    </source>
</evidence>
<sequence length="104" mass="12150">MKTVNRLWVALGLGYIVLHSLSTEDFNQFEKIILTKIYQLSPNLFNVLDRVNELLNADFNDSQKNKNELIQNKIDKVQEEINNFKTNELAEIFLEELKKGEKHG</sequence>
<evidence type="ECO:0000313" key="3">
    <source>
        <dbReference type="Proteomes" id="UP001449582"/>
    </source>
</evidence>
<comment type="caution">
    <text evidence="2">The sequence shown here is derived from an EMBL/GenBank/DDBJ whole genome shotgun (WGS) entry which is preliminary data.</text>
</comment>
<evidence type="ECO:0000256" key="1">
    <source>
        <dbReference type="SAM" id="Coils"/>
    </source>
</evidence>
<protein>
    <submittedName>
        <fullName evidence="2">Uncharacterized protein</fullName>
    </submittedName>
</protein>
<organism evidence="2 3">
    <name type="scientific">Ureaplasma ceti</name>
    <dbReference type="NCBI Taxonomy" id="3119530"/>
    <lineage>
        <taxon>Bacteria</taxon>
        <taxon>Bacillati</taxon>
        <taxon>Mycoplasmatota</taxon>
        <taxon>Mycoplasmoidales</taxon>
        <taxon>Mycoplasmoidaceae</taxon>
        <taxon>Ureaplasma</taxon>
    </lineage>
</organism>
<proteinExistence type="predicted"/>
<accession>A0ABP9U9U6</accession>
<gene>
    <name evidence="2" type="ORF">UREOM_6120</name>
</gene>
<name>A0ABP9U9U6_9BACT</name>
<dbReference type="Proteomes" id="UP001449582">
    <property type="component" value="Unassembled WGS sequence"/>
</dbReference>
<feature type="coiled-coil region" evidence="1">
    <location>
        <begin position="52"/>
        <end position="87"/>
    </location>
</feature>
<keyword evidence="3" id="KW-1185">Reference proteome</keyword>
<dbReference type="EMBL" id="BAABQM010000004">
    <property type="protein sequence ID" value="GAA5414901.1"/>
    <property type="molecule type" value="Genomic_DNA"/>
</dbReference>